<evidence type="ECO:0000256" key="6">
    <source>
        <dbReference type="ARBA" id="ARBA00023163"/>
    </source>
</evidence>
<reference evidence="10 11" key="1">
    <citation type="submission" date="2020-05" db="EMBL/GenBank/DDBJ databases">
        <title>Identification and distribution of gene clusters putatively required for synthesis of sphingolipid metabolism inhibitors in phylogenetically diverse species of the filamentous fungus Fusarium.</title>
        <authorList>
            <person name="Kim H.-S."/>
            <person name="Busman M."/>
            <person name="Brown D.W."/>
            <person name="Divon H."/>
            <person name="Uhlig S."/>
            <person name="Proctor R.H."/>
        </authorList>
    </citation>
    <scope>NUCLEOTIDE SEQUENCE [LARGE SCALE GENOMIC DNA]</scope>
    <source>
        <strain evidence="10 11">NRRL 25311</strain>
    </source>
</reference>
<feature type="region of interest" description="Disordered" evidence="8">
    <location>
        <begin position="96"/>
        <end position="148"/>
    </location>
</feature>
<keyword evidence="3" id="KW-0862">Zinc</keyword>
<dbReference type="PANTHER" id="PTHR28088:SF5">
    <property type="entry name" value="TRANSCRIPTIONAL ACTIVATOR HAA1-RELATED"/>
    <property type="match status" value="1"/>
</dbReference>
<dbReference type="InterPro" id="IPR051763">
    <property type="entry name" value="Copper_Homeo_Regul"/>
</dbReference>
<dbReference type="InterPro" id="IPR001083">
    <property type="entry name" value="Cu_fist_DNA-bd_dom"/>
</dbReference>
<evidence type="ECO:0000256" key="4">
    <source>
        <dbReference type="ARBA" id="ARBA00023008"/>
    </source>
</evidence>
<dbReference type="GO" id="GO:0006878">
    <property type="term" value="P:intracellular copper ion homeostasis"/>
    <property type="evidence" value="ECO:0007669"/>
    <property type="project" value="TreeGrafter"/>
</dbReference>
<gene>
    <name evidence="10" type="ORF">FDENT_4812</name>
</gene>
<dbReference type="PANTHER" id="PTHR28088">
    <property type="entry name" value="TRANSCRIPTIONAL ACTIVATOR HAA1-RELATED"/>
    <property type="match status" value="1"/>
</dbReference>
<evidence type="ECO:0000313" key="10">
    <source>
        <dbReference type="EMBL" id="KAF5688592.1"/>
    </source>
</evidence>
<dbReference type="InterPro" id="IPR036395">
    <property type="entry name" value="Cu_fist_DNA-bd_dom_sf"/>
</dbReference>
<keyword evidence="4" id="KW-0186">Copper</keyword>
<keyword evidence="6" id="KW-0804">Transcription</keyword>
<feature type="domain" description="Copper-fist" evidence="9">
    <location>
        <begin position="1"/>
        <end position="39"/>
    </location>
</feature>
<dbReference type="Gene3D" id="3.90.430.10">
    <property type="entry name" value="Copper fist DNA-binding domain"/>
    <property type="match status" value="1"/>
</dbReference>
<dbReference type="AlphaFoldDB" id="A0A8H5X5Z7"/>
<keyword evidence="7" id="KW-0539">Nucleus</keyword>
<dbReference type="GO" id="GO:0000978">
    <property type="term" value="F:RNA polymerase II cis-regulatory region sequence-specific DNA binding"/>
    <property type="evidence" value="ECO:0007669"/>
    <property type="project" value="TreeGrafter"/>
</dbReference>
<dbReference type="GO" id="GO:0045944">
    <property type="term" value="P:positive regulation of transcription by RNA polymerase II"/>
    <property type="evidence" value="ECO:0007669"/>
    <property type="project" value="TreeGrafter"/>
</dbReference>
<dbReference type="PRINTS" id="PR00617">
    <property type="entry name" value="COPPERFIST"/>
</dbReference>
<dbReference type="Pfam" id="PF00649">
    <property type="entry name" value="Copper-fist"/>
    <property type="match status" value="1"/>
</dbReference>
<evidence type="ECO:0000313" key="11">
    <source>
        <dbReference type="Proteomes" id="UP000562682"/>
    </source>
</evidence>
<sequence length="261" mass="28310">MASNVEKLACESCIRGHRVAKCQHTDRPLLTVSRKGRPVSQCNHCRTLRNSRSVHTTCKCASASHQAMLKQFDQERCCCDEGEVCTCAHKTGRRNTKGIKSPLSTEKGLTPSAALSPSKSGDRTTETSSTPARSCCAPSSTPHDTTETIDPISTLDLGIPSSWNSSDVFEPWNPSVLDSMPETLLQGPHSLTETWDQVSNLGLNPMAIPTFDDPLSTMGPFDAGSLFNDIDIGQICIPDEWVVGDLTLSEAHNPETQPDQL</sequence>
<dbReference type="Proteomes" id="UP000562682">
    <property type="component" value="Unassembled WGS sequence"/>
</dbReference>
<evidence type="ECO:0000259" key="9">
    <source>
        <dbReference type="PROSITE" id="PS50073"/>
    </source>
</evidence>
<comment type="caution">
    <text evidence="10">The sequence shown here is derived from an EMBL/GenBank/DDBJ whole genome shotgun (WGS) entry which is preliminary data.</text>
</comment>
<evidence type="ECO:0000256" key="3">
    <source>
        <dbReference type="ARBA" id="ARBA00022833"/>
    </source>
</evidence>
<evidence type="ECO:0000256" key="2">
    <source>
        <dbReference type="ARBA" id="ARBA00022723"/>
    </source>
</evidence>
<keyword evidence="11" id="KW-1185">Reference proteome</keyword>
<proteinExistence type="predicted"/>
<dbReference type="SMART" id="SM01090">
    <property type="entry name" value="Copper-fist"/>
    <property type="match status" value="1"/>
</dbReference>
<dbReference type="SMART" id="SM00412">
    <property type="entry name" value="Cu_FIST"/>
    <property type="match status" value="1"/>
</dbReference>
<dbReference type="GO" id="GO:0000981">
    <property type="term" value="F:DNA-binding transcription factor activity, RNA polymerase II-specific"/>
    <property type="evidence" value="ECO:0007669"/>
    <property type="project" value="TreeGrafter"/>
</dbReference>
<dbReference type="GO" id="GO:0005507">
    <property type="term" value="F:copper ion binding"/>
    <property type="evidence" value="ECO:0007669"/>
    <property type="project" value="InterPro"/>
</dbReference>
<keyword evidence="2" id="KW-0479">Metal-binding</keyword>
<comment type="subcellular location">
    <subcellularLocation>
        <location evidence="1">Nucleus</location>
    </subcellularLocation>
</comment>
<accession>A0A8H5X5Z7</accession>
<evidence type="ECO:0000256" key="1">
    <source>
        <dbReference type="ARBA" id="ARBA00004123"/>
    </source>
</evidence>
<name>A0A8H5X5Z7_9HYPO</name>
<dbReference type="PROSITE" id="PS50073">
    <property type="entry name" value="COPPER_FIST_2"/>
    <property type="match status" value="1"/>
</dbReference>
<evidence type="ECO:0000256" key="5">
    <source>
        <dbReference type="ARBA" id="ARBA00023015"/>
    </source>
</evidence>
<protein>
    <submittedName>
        <fullName evidence="10">Transcription activator CUP2</fullName>
    </submittedName>
</protein>
<dbReference type="EMBL" id="JAAOAK010000116">
    <property type="protein sequence ID" value="KAF5688592.1"/>
    <property type="molecule type" value="Genomic_DNA"/>
</dbReference>
<evidence type="ECO:0000256" key="8">
    <source>
        <dbReference type="SAM" id="MobiDB-lite"/>
    </source>
</evidence>
<dbReference type="GO" id="GO:0005634">
    <property type="term" value="C:nucleus"/>
    <property type="evidence" value="ECO:0007669"/>
    <property type="project" value="UniProtKB-SubCell"/>
</dbReference>
<dbReference type="GO" id="GO:0006879">
    <property type="term" value="P:intracellular iron ion homeostasis"/>
    <property type="evidence" value="ECO:0007669"/>
    <property type="project" value="TreeGrafter"/>
</dbReference>
<dbReference type="FunFam" id="3.90.430.10:FF:000001">
    <property type="entry name" value="Copper fist DNA-binding protein"/>
    <property type="match status" value="1"/>
</dbReference>
<evidence type="ECO:0000256" key="7">
    <source>
        <dbReference type="ARBA" id="ARBA00023242"/>
    </source>
</evidence>
<keyword evidence="5" id="KW-0805">Transcription regulation</keyword>
<organism evidence="10 11">
    <name type="scientific">Fusarium denticulatum</name>
    <dbReference type="NCBI Taxonomy" id="48507"/>
    <lineage>
        <taxon>Eukaryota</taxon>
        <taxon>Fungi</taxon>
        <taxon>Dikarya</taxon>
        <taxon>Ascomycota</taxon>
        <taxon>Pezizomycotina</taxon>
        <taxon>Sordariomycetes</taxon>
        <taxon>Hypocreomycetidae</taxon>
        <taxon>Hypocreales</taxon>
        <taxon>Nectriaceae</taxon>
        <taxon>Fusarium</taxon>
        <taxon>Fusarium fujikuroi species complex</taxon>
    </lineage>
</organism>
<feature type="compositionally biased region" description="Polar residues" evidence="8">
    <location>
        <begin position="126"/>
        <end position="143"/>
    </location>
</feature>
<dbReference type="SUPFAM" id="SSF57879">
    <property type="entry name" value="Zinc domain conserved in yeast copper-regulated transcription factors"/>
    <property type="match status" value="1"/>
</dbReference>